<reference evidence="2 3" key="1">
    <citation type="submission" date="2020-08" db="EMBL/GenBank/DDBJ databases">
        <title>Exploring microbial biodiversity for novel pathways involved in the catabolism of aromatic compounds derived from lignin.</title>
        <authorList>
            <person name="Elkins J."/>
        </authorList>
    </citation>
    <scope>NUCLEOTIDE SEQUENCE [LARGE SCALE GENOMIC DNA]</scope>
    <source>
        <strain evidence="2 3">B1D3A</strain>
    </source>
</reference>
<feature type="region of interest" description="Disordered" evidence="1">
    <location>
        <begin position="1"/>
        <end position="22"/>
    </location>
</feature>
<accession>A0ABR6NJ54</accession>
<dbReference type="EMBL" id="JACHKA010000001">
    <property type="protein sequence ID" value="MBB5987304.1"/>
    <property type="molecule type" value="Genomic_DNA"/>
</dbReference>
<gene>
    <name evidence="2" type="ORF">HNP60_003278</name>
</gene>
<evidence type="ECO:0008006" key="4">
    <source>
        <dbReference type="Google" id="ProtNLM"/>
    </source>
</evidence>
<organism evidence="2 3">
    <name type="scientific">Sphingobium lignivorans</name>
    <dbReference type="NCBI Taxonomy" id="2735886"/>
    <lineage>
        <taxon>Bacteria</taxon>
        <taxon>Pseudomonadati</taxon>
        <taxon>Pseudomonadota</taxon>
        <taxon>Alphaproteobacteria</taxon>
        <taxon>Sphingomonadales</taxon>
        <taxon>Sphingomonadaceae</taxon>
        <taxon>Sphingobium</taxon>
    </lineage>
</organism>
<feature type="region of interest" description="Disordered" evidence="1">
    <location>
        <begin position="159"/>
        <end position="197"/>
    </location>
</feature>
<dbReference type="RefSeq" id="WP_184155769.1">
    <property type="nucleotide sequence ID" value="NZ_JACHKA010000001.1"/>
</dbReference>
<dbReference type="Proteomes" id="UP001138540">
    <property type="component" value="Unassembled WGS sequence"/>
</dbReference>
<proteinExistence type="predicted"/>
<feature type="compositionally biased region" description="Acidic residues" evidence="1">
    <location>
        <begin position="173"/>
        <end position="197"/>
    </location>
</feature>
<name>A0ABR6NJ54_9SPHN</name>
<evidence type="ECO:0000256" key="1">
    <source>
        <dbReference type="SAM" id="MobiDB-lite"/>
    </source>
</evidence>
<protein>
    <recommendedName>
        <fullName evidence="4">Terminase small subunit</fullName>
    </recommendedName>
</protein>
<evidence type="ECO:0000313" key="2">
    <source>
        <dbReference type="EMBL" id="MBB5987304.1"/>
    </source>
</evidence>
<evidence type="ECO:0000313" key="3">
    <source>
        <dbReference type="Proteomes" id="UP001138540"/>
    </source>
</evidence>
<comment type="caution">
    <text evidence="2">The sequence shown here is derived from an EMBL/GenBank/DDBJ whole genome shotgun (WGS) entry which is preliminary data.</text>
</comment>
<sequence>MKDRQDGKAGRAARPGRRSRWSGRRRSLFLSALAAYPNVAAAARAAGVSRSGAYELKARDEIFAWQWRAAVDDGYSELELSLMLQALEGTVRTEVVFDGATSSVKQIKLTRAPAPMLGLRLLEAHRSARPDRGAAAAGGDAEDADAAAVVERLLQDMDVVHERLQEPSGDADAMAEGEAESGESEPDEMESGEAERD</sequence>
<keyword evidence="3" id="KW-1185">Reference proteome</keyword>